<sequence>MALAGTAIADTVSYDRGYDGGGRSLTEVACSDGENGLMTRYGWKCGGCWKLEYKGRSINVLAIDHAAAGFNIALAAMNDLTNGQAEQFGRVDATATRAPLSDCGL</sequence>
<comment type="caution">
    <text evidence="1">The sequence shown here is derived from an EMBL/GenBank/DDBJ whole genome shotgun (WGS) entry which is preliminary data.</text>
</comment>
<name>A0ACC4E6S5_PURLI</name>
<proteinExistence type="predicted"/>
<evidence type="ECO:0000313" key="2">
    <source>
        <dbReference type="Proteomes" id="UP001638806"/>
    </source>
</evidence>
<evidence type="ECO:0000313" key="1">
    <source>
        <dbReference type="EMBL" id="KAL3963341.1"/>
    </source>
</evidence>
<reference evidence="1" key="1">
    <citation type="submission" date="2024-12" db="EMBL/GenBank/DDBJ databases">
        <title>Comparative genomics and development of molecular markers within Purpureocillium lilacinum and among Purpureocillium species.</title>
        <authorList>
            <person name="Yeh Z.-Y."/>
            <person name="Ni N.-T."/>
            <person name="Lo P.-H."/>
            <person name="Mushyakhwo K."/>
            <person name="Lin C.-F."/>
            <person name="Nai Y.-S."/>
        </authorList>
    </citation>
    <scope>NUCLEOTIDE SEQUENCE</scope>
    <source>
        <strain evidence="1">NCHU-NPUST-175</strain>
    </source>
</reference>
<dbReference type="EMBL" id="JBGNUJ010000002">
    <property type="protein sequence ID" value="KAL3963341.1"/>
    <property type="molecule type" value="Genomic_DNA"/>
</dbReference>
<keyword evidence="2" id="KW-1185">Reference proteome</keyword>
<dbReference type="Proteomes" id="UP001638806">
    <property type="component" value="Unassembled WGS sequence"/>
</dbReference>
<accession>A0ACC4E6S5</accession>
<organism evidence="1 2">
    <name type="scientific">Purpureocillium lilacinum</name>
    <name type="common">Paecilomyces lilacinus</name>
    <dbReference type="NCBI Taxonomy" id="33203"/>
    <lineage>
        <taxon>Eukaryota</taxon>
        <taxon>Fungi</taxon>
        <taxon>Dikarya</taxon>
        <taxon>Ascomycota</taxon>
        <taxon>Pezizomycotina</taxon>
        <taxon>Sordariomycetes</taxon>
        <taxon>Hypocreomycetidae</taxon>
        <taxon>Hypocreales</taxon>
        <taxon>Ophiocordycipitaceae</taxon>
        <taxon>Purpureocillium</taxon>
    </lineage>
</organism>
<gene>
    <name evidence="1" type="ORF">ACCO45_000345</name>
</gene>
<protein>
    <submittedName>
        <fullName evidence="1">Uncharacterized protein</fullName>
    </submittedName>
</protein>